<keyword evidence="1" id="KW-0472">Membrane</keyword>
<proteinExistence type="predicted"/>
<comment type="caution">
    <text evidence="2">The sequence shown here is derived from an EMBL/GenBank/DDBJ whole genome shotgun (WGS) entry which is preliminary data.</text>
</comment>
<dbReference type="RefSeq" id="WP_101176379.1">
    <property type="nucleotide sequence ID" value="NZ_PISE01000013.1"/>
</dbReference>
<accession>A0A2N0Z4I7</accession>
<evidence type="ECO:0000313" key="2">
    <source>
        <dbReference type="EMBL" id="PKG24441.1"/>
    </source>
</evidence>
<keyword evidence="1" id="KW-0812">Transmembrane</keyword>
<dbReference type="EMBL" id="PISE01000013">
    <property type="protein sequence ID" value="PKG24441.1"/>
    <property type="molecule type" value="Genomic_DNA"/>
</dbReference>
<feature type="transmembrane region" description="Helical" evidence="1">
    <location>
        <begin position="18"/>
        <end position="40"/>
    </location>
</feature>
<feature type="transmembrane region" description="Helical" evidence="1">
    <location>
        <begin position="167"/>
        <end position="186"/>
    </location>
</feature>
<feature type="transmembrane region" description="Helical" evidence="1">
    <location>
        <begin position="225"/>
        <end position="248"/>
    </location>
</feature>
<sequence>MTSFIGLLKKDLKISLPFFYKTLVIIAVSLIVGSGFSGYYGKIDTLTVISIVLVIIQMLCLPTAVFQSLTIEGKTQLWLHNPISSLKLLLSKIVANSIYHLILTLLTTALAGILLLFSDNISPFFDFKDLLSMAVAISWVGLYISFWVIFYWAVYYSLASYPRIKSVRWLVLIIIWGIWNTAGDLINKLTFIKTLKKLGTIHVGNGFQIESNSVSFQAGFEATEISLFTIAGYLCTVIILFIISSWLLDNKVEV</sequence>
<dbReference type="OrthoDB" id="2962380at2"/>
<dbReference type="AlphaFoldDB" id="A0A2N0Z4I7"/>
<organism evidence="2 3">
    <name type="scientific">Niallia nealsonii</name>
    <dbReference type="NCBI Taxonomy" id="115979"/>
    <lineage>
        <taxon>Bacteria</taxon>
        <taxon>Bacillati</taxon>
        <taxon>Bacillota</taxon>
        <taxon>Bacilli</taxon>
        <taxon>Bacillales</taxon>
        <taxon>Bacillaceae</taxon>
        <taxon>Niallia</taxon>
    </lineage>
</organism>
<evidence type="ECO:0000256" key="1">
    <source>
        <dbReference type="SAM" id="Phobius"/>
    </source>
</evidence>
<feature type="transmembrane region" description="Helical" evidence="1">
    <location>
        <begin position="98"/>
        <end position="118"/>
    </location>
</feature>
<feature type="transmembrane region" description="Helical" evidence="1">
    <location>
        <begin position="130"/>
        <end position="155"/>
    </location>
</feature>
<feature type="transmembrane region" description="Helical" evidence="1">
    <location>
        <begin position="46"/>
        <end position="66"/>
    </location>
</feature>
<evidence type="ECO:0000313" key="3">
    <source>
        <dbReference type="Proteomes" id="UP000233375"/>
    </source>
</evidence>
<gene>
    <name evidence="2" type="ORF">CWS01_06465</name>
</gene>
<reference evidence="2 3" key="1">
    <citation type="journal article" date="2003" name="Int. J. Syst. Evol. Microbiol.">
        <title>Bacillus nealsonii sp. nov., isolated from a spacecraft-assembly facility, whose spores are gamma-radiation resistant.</title>
        <authorList>
            <person name="Venkateswaran K."/>
            <person name="Kempf M."/>
            <person name="Chen F."/>
            <person name="Satomi M."/>
            <person name="Nicholson W."/>
            <person name="Kern R."/>
        </authorList>
    </citation>
    <scope>NUCLEOTIDE SEQUENCE [LARGE SCALE GENOMIC DNA]</scope>
    <source>
        <strain evidence="2 3">FO-92</strain>
    </source>
</reference>
<keyword evidence="1" id="KW-1133">Transmembrane helix</keyword>
<dbReference type="Proteomes" id="UP000233375">
    <property type="component" value="Unassembled WGS sequence"/>
</dbReference>
<keyword evidence="3" id="KW-1185">Reference proteome</keyword>
<name>A0A2N0Z4I7_9BACI</name>
<protein>
    <submittedName>
        <fullName evidence="2">Uncharacterized protein</fullName>
    </submittedName>
</protein>